<name>A0A699HXW2_TANCI</name>
<evidence type="ECO:0000313" key="5">
    <source>
        <dbReference type="EMBL" id="GEZ01609.1"/>
    </source>
</evidence>
<dbReference type="FunFam" id="1.10.510.10:FF:000448">
    <property type="entry name" value="Putative LRR receptor-like serine/threonine-protein kinase"/>
    <property type="match status" value="1"/>
</dbReference>
<feature type="transmembrane region" description="Helical" evidence="3">
    <location>
        <begin position="180"/>
        <end position="202"/>
    </location>
</feature>
<accession>A0A699HXW2</accession>
<comment type="caution">
    <text evidence="5">The sequence shown here is derived from an EMBL/GenBank/DDBJ whole genome shotgun (WGS) entry which is preliminary data.</text>
</comment>
<dbReference type="InterPro" id="IPR011009">
    <property type="entry name" value="Kinase-like_dom_sf"/>
</dbReference>
<sequence length="628" mass="69218">LASGVPVQFRNLSQLVELDLSFNSLFGSFQLELEGLTRLRRLLVGNNDLNGNLTMNLPRSIVVFDVSKNNLTGNLPDLLAFSNASGVMFNFSNNMFYGNVKLSVLNVDSIDLSSNYLQGLDGQVGNTTLVSKNCFLRLPGQRSLADCQMFYALTGIPYDGGPIAPVQPPVSRKSSNRLKYVLAGVFGGLGVVVIIVVIIVLVKKLCNKRSVSQRSANVEPVQEDGTVKGENFTVDLLSLANTFTYEQMLQATSGFSDTNLLKHGHSGDIFSGKLDGISVVIKKIDMRSSRKDCYMTEVEFFSTCTHTRFVPFLGHCLEHEIEKLLVYKYMPNRDLSNSLYRSTSLEDDGLQSLDWITRLKIAIGAAEALTYLHHECNPPLVHRDIQASSILLDDKYDVRLGSLSDVCAQGVDNNQNVISRLLRISSNSEPPPAGSAPPICAYDVYCFGKVLLELVTGKLGISNPVDTSSKEWLDQTLACINNYDKELVSKIVDESLVVDEDLMEEVWAVAIVAKSCLNPKPAKRPQMAHILKALENPFRVVREDDFSSGRLRNNSSRQSWSAALFGSWRQSFSGSRNSQTNKEGISGALQSGRDKSQGSGANDKIVSTEIFPEPVDTNNDVERQDETR</sequence>
<feature type="compositionally biased region" description="Polar residues" evidence="2">
    <location>
        <begin position="571"/>
        <end position="583"/>
    </location>
</feature>
<keyword evidence="5" id="KW-0808">Transferase</keyword>
<dbReference type="SUPFAM" id="SSF56112">
    <property type="entry name" value="Protein kinase-like (PK-like)"/>
    <property type="match status" value="1"/>
</dbReference>
<dbReference type="InterPro" id="IPR000719">
    <property type="entry name" value="Prot_kinase_dom"/>
</dbReference>
<evidence type="ECO:0000256" key="1">
    <source>
        <dbReference type="ARBA" id="ARBA00004479"/>
    </source>
</evidence>
<keyword evidence="5" id="KW-0675">Receptor</keyword>
<dbReference type="Pfam" id="PF07714">
    <property type="entry name" value="PK_Tyr_Ser-Thr"/>
    <property type="match status" value="1"/>
</dbReference>
<dbReference type="InterPro" id="IPR051824">
    <property type="entry name" value="LRR_Rcpt-Like_S/T_Kinase"/>
</dbReference>
<dbReference type="EMBL" id="BKCJ010232214">
    <property type="protein sequence ID" value="GEZ01609.1"/>
    <property type="molecule type" value="Genomic_DNA"/>
</dbReference>
<proteinExistence type="predicted"/>
<dbReference type="GO" id="GO:0005524">
    <property type="term" value="F:ATP binding"/>
    <property type="evidence" value="ECO:0007669"/>
    <property type="project" value="InterPro"/>
</dbReference>
<dbReference type="PANTHER" id="PTHR48006:SF50">
    <property type="entry name" value="OS03G0724300 PROTEIN"/>
    <property type="match status" value="1"/>
</dbReference>
<dbReference type="GO" id="GO:0004672">
    <property type="term" value="F:protein kinase activity"/>
    <property type="evidence" value="ECO:0007669"/>
    <property type="project" value="InterPro"/>
</dbReference>
<dbReference type="InterPro" id="IPR032675">
    <property type="entry name" value="LRR_dom_sf"/>
</dbReference>
<dbReference type="InterPro" id="IPR001245">
    <property type="entry name" value="Ser-Thr/Tyr_kinase_cat_dom"/>
</dbReference>
<comment type="subcellular location">
    <subcellularLocation>
        <location evidence="1">Membrane</location>
        <topology evidence="1">Single-pass type I membrane protein</topology>
    </subcellularLocation>
</comment>
<dbReference type="FunFam" id="3.30.200.20:FF:000433">
    <property type="entry name" value="Predicted protein"/>
    <property type="match status" value="1"/>
</dbReference>
<keyword evidence="3" id="KW-0812">Transmembrane</keyword>
<evidence type="ECO:0000256" key="2">
    <source>
        <dbReference type="SAM" id="MobiDB-lite"/>
    </source>
</evidence>
<dbReference type="AlphaFoldDB" id="A0A699HXW2"/>
<feature type="region of interest" description="Disordered" evidence="2">
    <location>
        <begin position="571"/>
        <end position="628"/>
    </location>
</feature>
<feature type="non-terminal residue" evidence="5">
    <location>
        <position position="1"/>
    </location>
</feature>
<reference evidence="5" key="1">
    <citation type="journal article" date="2019" name="Sci. Rep.">
        <title>Draft genome of Tanacetum cinerariifolium, the natural source of mosquito coil.</title>
        <authorList>
            <person name="Yamashiro T."/>
            <person name="Shiraishi A."/>
            <person name="Satake H."/>
            <person name="Nakayama K."/>
        </authorList>
    </citation>
    <scope>NUCLEOTIDE SEQUENCE</scope>
</reference>
<keyword evidence="3" id="KW-1133">Transmembrane helix</keyword>
<dbReference type="Gene3D" id="3.30.200.20">
    <property type="entry name" value="Phosphorylase Kinase, domain 1"/>
    <property type="match status" value="1"/>
</dbReference>
<evidence type="ECO:0000259" key="4">
    <source>
        <dbReference type="PROSITE" id="PS50011"/>
    </source>
</evidence>
<dbReference type="PROSITE" id="PS50011">
    <property type="entry name" value="PROTEIN_KINASE_DOM"/>
    <property type="match status" value="1"/>
</dbReference>
<evidence type="ECO:0000256" key="3">
    <source>
        <dbReference type="SAM" id="Phobius"/>
    </source>
</evidence>
<organism evidence="5">
    <name type="scientific">Tanacetum cinerariifolium</name>
    <name type="common">Dalmatian daisy</name>
    <name type="synonym">Chrysanthemum cinerariifolium</name>
    <dbReference type="NCBI Taxonomy" id="118510"/>
    <lineage>
        <taxon>Eukaryota</taxon>
        <taxon>Viridiplantae</taxon>
        <taxon>Streptophyta</taxon>
        <taxon>Embryophyta</taxon>
        <taxon>Tracheophyta</taxon>
        <taxon>Spermatophyta</taxon>
        <taxon>Magnoliopsida</taxon>
        <taxon>eudicotyledons</taxon>
        <taxon>Gunneridae</taxon>
        <taxon>Pentapetalae</taxon>
        <taxon>asterids</taxon>
        <taxon>campanulids</taxon>
        <taxon>Asterales</taxon>
        <taxon>Asteraceae</taxon>
        <taxon>Asteroideae</taxon>
        <taxon>Anthemideae</taxon>
        <taxon>Anthemidinae</taxon>
        <taxon>Tanacetum</taxon>
    </lineage>
</organism>
<dbReference type="Gene3D" id="3.80.10.10">
    <property type="entry name" value="Ribonuclease Inhibitor"/>
    <property type="match status" value="1"/>
</dbReference>
<keyword evidence="5" id="KW-0418">Kinase</keyword>
<dbReference type="GO" id="GO:0016020">
    <property type="term" value="C:membrane"/>
    <property type="evidence" value="ECO:0007669"/>
    <property type="project" value="UniProtKB-SubCell"/>
</dbReference>
<dbReference type="SUPFAM" id="SSF52058">
    <property type="entry name" value="L domain-like"/>
    <property type="match status" value="1"/>
</dbReference>
<keyword evidence="3" id="KW-0472">Membrane</keyword>
<feature type="domain" description="Protein kinase" evidence="4">
    <location>
        <begin position="255"/>
        <end position="539"/>
    </location>
</feature>
<dbReference type="Gene3D" id="1.10.510.10">
    <property type="entry name" value="Transferase(Phosphotransferase) domain 1"/>
    <property type="match status" value="1"/>
</dbReference>
<protein>
    <submittedName>
        <fullName evidence="5">Probable LRR receptor-like serine/threonine-protein kinase At2g16250</fullName>
    </submittedName>
</protein>
<gene>
    <name evidence="5" type="ORF">Tci_473582</name>
</gene>
<dbReference type="PANTHER" id="PTHR48006">
    <property type="entry name" value="LEUCINE-RICH REPEAT-CONTAINING PROTEIN DDB_G0281931-RELATED"/>
    <property type="match status" value="1"/>
</dbReference>